<dbReference type="GeneID" id="68102772"/>
<comment type="similarity">
    <text evidence="5">Belongs to the protein kinase superfamily. STE Ser/Thr protein kinase family. MAP kinase kinase subfamily.</text>
</comment>
<evidence type="ECO:0000256" key="10">
    <source>
        <dbReference type="PROSITE-ProRule" id="PRU10141"/>
    </source>
</evidence>
<evidence type="ECO:0000256" key="1">
    <source>
        <dbReference type="ARBA" id="ARBA00022679"/>
    </source>
</evidence>
<keyword evidence="1" id="KW-0808">Transferase</keyword>
<dbReference type="InterPro" id="IPR011009">
    <property type="entry name" value="Kinase-like_dom_sf"/>
</dbReference>
<dbReference type="InterPro" id="IPR017441">
    <property type="entry name" value="Protein_kinase_ATP_BS"/>
</dbReference>
<name>A0AA88KG15_NAELO</name>
<evidence type="ECO:0000256" key="2">
    <source>
        <dbReference type="ARBA" id="ARBA00022741"/>
    </source>
</evidence>
<dbReference type="GO" id="GO:0005524">
    <property type="term" value="F:ATP binding"/>
    <property type="evidence" value="ECO:0007669"/>
    <property type="project" value="UniProtKB-UniRule"/>
</dbReference>
<evidence type="ECO:0000256" key="12">
    <source>
        <dbReference type="SAM" id="MobiDB-lite"/>
    </source>
</evidence>
<dbReference type="PANTHER" id="PTHR48013:SF9">
    <property type="entry name" value="DUAL SPECIFICITY MITOGEN-ACTIVATED PROTEIN KINASE KINASE 5"/>
    <property type="match status" value="1"/>
</dbReference>
<dbReference type="GO" id="GO:0004708">
    <property type="term" value="F:MAP kinase kinase activity"/>
    <property type="evidence" value="ECO:0007669"/>
    <property type="project" value="UniProtKB-EC"/>
</dbReference>
<gene>
    <name evidence="14" type="ORF">C9374_010318</name>
</gene>
<dbReference type="PROSITE" id="PS00107">
    <property type="entry name" value="PROTEIN_KINASE_ATP"/>
    <property type="match status" value="1"/>
</dbReference>
<evidence type="ECO:0000256" key="7">
    <source>
        <dbReference type="ARBA" id="ARBA00049014"/>
    </source>
</evidence>
<keyword evidence="3" id="KW-0418">Kinase</keyword>
<keyword evidence="2 10" id="KW-0547">Nucleotide-binding</keyword>
<dbReference type="PROSITE" id="PS00108">
    <property type="entry name" value="PROTEIN_KINASE_ST"/>
    <property type="match status" value="1"/>
</dbReference>
<evidence type="ECO:0000256" key="3">
    <source>
        <dbReference type="ARBA" id="ARBA00022777"/>
    </source>
</evidence>
<comment type="catalytic activity">
    <reaction evidence="8">
        <text>L-threonyl-[protein] + ATP = O-phospho-L-threonyl-[protein] + ADP + H(+)</text>
        <dbReference type="Rhea" id="RHEA:46608"/>
        <dbReference type="Rhea" id="RHEA-COMP:11060"/>
        <dbReference type="Rhea" id="RHEA-COMP:11605"/>
        <dbReference type="ChEBI" id="CHEBI:15378"/>
        <dbReference type="ChEBI" id="CHEBI:30013"/>
        <dbReference type="ChEBI" id="CHEBI:30616"/>
        <dbReference type="ChEBI" id="CHEBI:61977"/>
        <dbReference type="ChEBI" id="CHEBI:456216"/>
        <dbReference type="EC" id="2.7.12.2"/>
    </reaction>
</comment>
<keyword evidence="4 10" id="KW-0067">ATP-binding</keyword>
<feature type="domain" description="Protein kinase" evidence="13">
    <location>
        <begin position="111"/>
        <end position="396"/>
    </location>
</feature>
<sequence length="425" mass="48961">MAQKPMVAYGLDNFRCDSDDDEETQEKPKIELNPVEQKPIPPKNEFTSNLQILRVETHYDLSTPLAQKAIKGTSSGHTQTFYIGPNGLIFNDDDSSNDAKKNMNIPYDDLECYKMGLGAGAFGSVVLAKHKQTGQKFALKTIRERKGDNVFSDDDESDQNKLIWAEFKAIYESDHPNLLKVHNCYFRDYCFYMLLDFCNCGSLKDVFKITEGTTERMMSVIVEKILKGLNYLQKEKHIIHRDIKPENILVDYDLNTQHAEVKIGDFGLCGHKKLDINSDLGKTMFNTVNGTTIYLSPERLQGCSYNYNSDIWSLGVLTIELMTKVHPLSTLPTLSHFDIVDKLENIQNDISEIIEKYNETTEKKLSPEFRDFVLKCCEPEKNKRPFADELLRHPWITKFKDGKNNEELFSLWLKQFFIKKKSITK</sequence>
<dbReference type="Gene3D" id="1.10.510.10">
    <property type="entry name" value="Transferase(Phosphotransferase) domain 1"/>
    <property type="match status" value="1"/>
</dbReference>
<comment type="catalytic activity">
    <reaction evidence="7">
        <text>L-seryl-[protein] + ATP = O-phospho-L-seryl-[protein] + ADP + H(+)</text>
        <dbReference type="Rhea" id="RHEA:17989"/>
        <dbReference type="Rhea" id="RHEA-COMP:9863"/>
        <dbReference type="Rhea" id="RHEA-COMP:11604"/>
        <dbReference type="ChEBI" id="CHEBI:15378"/>
        <dbReference type="ChEBI" id="CHEBI:29999"/>
        <dbReference type="ChEBI" id="CHEBI:30616"/>
        <dbReference type="ChEBI" id="CHEBI:83421"/>
        <dbReference type="ChEBI" id="CHEBI:456216"/>
        <dbReference type="EC" id="2.7.12.2"/>
    </reaction>
</comment>
<dbReference type="InterPro" id="IPR008271">
    <property type="entry name" value="Ser/Thr_kinase_AS"/>
</dbReference>
<keyword evidence="11" id="KW-0723">Serine/threonine-protein kinase</keyword>
<evidence type="ECO:0000313" key="15">
    <source>
        <dbReference type="Proteomes" id="UP000816034"/>
    </source>
</evidence>
<keyword evidence="15" id="KW-1185">Reference proteome</keyword>
<dbReference type="SMART" id="SM00220">
    <property type="entry name" value="S_TKc"/>
    <property type="match status" value="1"/>
</dbReference>
<reference evidence="14 15" key="1">
    <citation type="journal article" date="2018" name="BMC Genomics">
        <title>The genome of Naegleria lovaniensis, the basis for a comparative approach to unravel pathogenicity factors of the human pathogenic amoeba N. fowleri.</title>
        <authorList>
            <person name="Liechti N."/>
            <person name="Schurch N."/>
            <person name="Bruggmann R."/>
            <person name="Wittwer M."/>
        </authorList>
    </citation>
    <scope>NUCLEOTIDE SEQUENCE [LARGE SCALE GENOMIC DNA]</scope>
    <source>
        <strain evidence="14 15">ATCC 30569</strain>
    </source>
</reference>
<comment type="catalytic activity">
    <reaction evidence="9">
        <text>L-tyrosyl-[protein] + ATP = O-phospho-L-tyrosyl-[protein] + ADP + H(+)</text>
        <dbReference type="Rhea" id="RHEA:10596"/>
        <dbReference type="Rhea" id="RHEA-COMP:10136"/>
        <dbReference type="Rhea" id="RHEA-COMP:20101"/>
        <dbReference type="ChEBI" id="CHEBI:15378"/>
        <dbReference type="ChEBI" id="CHEBI:30616"/>
        <dbReference type="ChEBI" id="CHEBI:46858"/>
        <dbReference type="ChEBI" id="CHEBI:61978"/>
        <dbReference type="ChEBI" id="CHEBI:456216"/>
        <dbReference type="EC" id="2.7.12.2"/>
    </reaction>
</comment>
<dbReference type="EC" id="2.7.12.2" evidence="6"/>
<evidence type="ECO:0000256" key="5">
    <source>
        <dbReference type="ARBA" id="ARBA00038035"/>
    </source>
</evidence>
<evidence type="ECO:0000256" key="6">
    <source>
        <dbReference type="ARBA" id="ARBA00038999"/>
    </source>
</evidence>
<dbReference type="EMBL" id="PYSW02000041">
    <property type="protein sequence ID" value="KAG2374944.1"/>
    <property type="molecule type" value="Genomic_DNA"/>
</dbReference>
<accession>A0AA88KG15</accession>
<proteinExistence type="inferred from homology"/>
<evidence type="ECO:0000313" key="14">
    <source>
        <dbReference type="EMBL" id="KAG2374944.1"/>
    </source>
</evidence>
<dbReference type="PROSITE" id="PS50011">
    <property type="entry name" value="PROTEIN_KINASE_DOM"/>
    <property type="match status" value="1"/>
</dbReference>
<dbReference type="Pfam" id="PF00069">
    <property type="entry name" value="Pkinase"/>
    <property type="match status" value="1"/>
</dbReference>
<evidence type="ECO:0000256" key="11">
    <source>
        <dbReference type="RuleBase" id="RU000304"/>
    </source>
</evidence>
<evidence type="ECO:0000256" key="4">
    <source>
        <dbReference type="ARBA" id="ARBA00022840"/>
    </source>
</evidence>
<dbReference type="AlphaFoldDB" id="A0AA88KG15"/>
<dbReference type="SUPFAM" id="SSF56112">
    <property type="entry name" value="Protein kinase-like (PK-like)"/>
    <property type="match status" value="1"/>
</dbReference>
<comment type="caution">
    <text evidence="14">The sequence shown here is derived from an EMBL/GenBank/DDBJ whole genome shotgun (WGS) entry which is preliminary data.</text>
</comment>
<evidence type="ECO:0000259" key="13">
    <source>
        <dbReference type="PROSITE" id="PS50011"/>
    </source>
</evidence>
<feature type="region of interest" description="Disordered" evidence="12">
    <location>
        <begin position="1"/>
        <end position="28"/>
    </location>
</feature>
<dbReference type="PANTHER" id="PTHR48013">
    <property type="entry name" value="DUAL SPECIFICITY MITOGEN-ACTIVATED PROTEIN KINASE KINASE 5-RELATED"/>
    <property type="match status" value="1"/>
</dbReference>
<evidence type="ECO:0000256" key="8">
    <source>
        <dbReference type="ARBA" id="ARBA00049299"/>
    </source>
</evidence>
<evidence type="ECO:0000256" key="9">
    <source>
        <dbReference type="ARBA" id="ARBA00051693"/>
    </source>
</evidence>
<dbReference type="RefSeq" id="XP_044544118.1">
    <property type="nucleotide sequence ID" value="XM_044685849.1"/>
</dbReference>
<organism evidence="14 15">
    <name type="scientific">Naegleria lovaniensis</name>
    <name type="common">Amoeba</name>
    <dbReference type="NCBI Taxonomy" id="51637"/>
    <lineage>
        <taxon>Eukaryota</taxon>
        <taxon>Discoba</taxon>
        <taxon>Heterolobosea</taxon>
        <taxon>Tetramitia</taxon>
        <taxon>Eutetramitia</taxon>
        <taxon>Vahlkampfiidae</taxon>
        <taxon>Naegleria</taxon>
    </lineage>
</organism>
<dbReference type="GO" id="GO:0004674">
    <property type="term" value="F:protein serine/threonine kinase activity"/>
    <property type="evidence" value="ECO:0007669"/>
    <property type="project" value="UniProtKB-KW"/>
</dbReference>
<feature type="binding site" evidence="10">
    <location>
        <position position="140"/>
    </location>
    <ligand>
        <name>ATP</name>
        <dbReference type="ChEBI" id="CHEBI:30616"/>
    </ligand>
</feature>
<protein>
    <recommendedName>
        <fullName evidence="6">mitogen-activated protein kinase kinase</fullName>
        <ecNumber evidence="6">2.7.12.2</ecNumber>
    </recommendedName>
</protein>
<dbReference type="Proteomes" id="UP000816034">
    <property type="component" value="Unassembled WGS sequence"/>
</dbReference>
<dbReference type="InterPro" id="IPR000719">
    <property type="entry name" value="Prot_kinase_dom"/>
</dbReference>